<evidence type="ECO:0000313" key="3">
    <source>
        <dbReference type="Proteomes" id="UP000197138"/>
    </source>
</evidence>
<reference evidence="3" key="1">
    <citation type="journal article" date="2017" name="Plant J.">
        <title>The pomegranate (Punica granatum L.) genome and the genomics of punicalagin biosynthesis.</title>
        <authorList>
            <person name="Qin G."/>
            <person name="Xu C."/>
            <person name="Ming R."/>
            <person name="Tang H."/>
            <person name="Guyot R."/>
            <person name="Kramer E.M."/>
            <person name="Hu Y."/>
            <person name="Yi X."/>
            <person name="Qi Y."/>
            <person name="Xu X."/>
            <person name="Gao Z."/>
            <person name="Pan H."/>
            <person name="Jian J."/>
            <person name="Tian Y."/>
            <person name="Yue Z."/>
            <person name="Xu Y."/>
        </authorList>
    </citation>
    <scope>NUCLEOTIDE SEQUENCE [LARGE SCALE GENOMIC DNA]</scope>
    <source>
        <strain evidence="3">cv. Dabenzi</strain>
    </source>
</reference>
<protein>
    <submittedName>
        <fullName evidence="2">Uncharacterized protein</fullName>
    </submittedName>
</protein>
<feature type="region of interest" description="Disordered" evidence="1">
    <location>
        <begin position="1"/>
        <end position="20"/>
    </location>
</feature>
<sequence>MNLNPSQFWISDEPESSKCDVSKLRSSKCRAGAHKQGQNPNAVNVGPELDIGPEPKSGAEALCSKCGPEPDAGPKPNAVNAGQKLDAGPKPNSVNAGLKPDAEPKPNAINAGPEPDAGPKPNVVNACSIRKCKKCKCKGGSALGPQLALPWRKGEDRGWSTRKGWHNSPVVRGGWPGWTTFGHSTSRHGEVKTAGGLPAKVGTIRLSCGVGGRDGRPLVIACLAMER</sequence>
<feature type="region of interest" description="Disordered" evidence="1">
    <location>
        <begin position="25"/>
        <end position="121"/>
    </location>
</feature>
<dbReference type="EMBL" id="MTKT01004026">
    <property type="protein sequence ID" value="OWM72757.1"/>
    <property type="molecule type" value="Genomic_DNA"/>
</dbReference>
<accession>A0A218WIV2</accession>
<dbReference type="AlphaFoldDB" id="A0A218WIV2"/>
<gene>
    <name evidence="2" type="ORF">CDL15_Pgr024809</name>
</gene>
<evidence type="ECO:0000256" key="1">
    <source>
        <dbReference type="SAM" id="MobiDB-lite"/>
    </source>
</evidence>
<name>A0A218WIV2_PUNGR</name>
<dbReference type="Proteomes" id="UP000197138">
    <property type="component" value="Unassembled WGS sequence"/>
</dbReference>
<comment type="caution">
    <text evidence="2">The sequence shown here is derived from an EMBL/GenBank/DDBJ whole genome shotgun (WGS) entry which is preliminary data.</text>
</comment>
<proteinExistence type="predicted"/>
<evidence type="ECO:0000313" key="2">
    <source>
        <dbReference type="EMBL" id="OWM72757.1"/>
    </source>
</evidence>
<organism evidence="2 3">
    <name type="scientific">Punica granatum</name>
    <name type="common">Pomegranate</name>
    <dbReference type="NCBI Taxonomy" id="22663"/>
    <lineage>
        <taxon>Eukaryota</taxon>
        <taxon>Viridiplantae</taxon>
        <taxon>Streptophyta</taxon>
        <taxon>Embryophyta</taxon>
        <taxon>Tracheophyta</taxon>
        <taxon>Spermatophyta</taxon>
        <taxon>Magnoliopsida</taxon>
        <taxon>eudicotyledons</taxon>
        <taxon>Gunneridae</taxon>
        <taxon>Pentapetalae</taxon>
        <taxon>rosids</taxon>
        <taxon>malvids</taxon>
        <taxon>Myrtales</taxon>
        <taxon>Lythraceae</taxon>
        <taxon>Punica</taxon>
    </lineage>
</organism>